<dbReference type="SUPFAM" id="SSF52091">
    <property type="entry name" value="SpoIIaa-like"/>
    <property type="match status" value="1"/>
</dbReference>
<keyword evidence="2" id="KW-0808">Transferase</keyword>
<dbReference type="InterPro" id="IPR036513">
    <property type="entry name" value="STAS_dom_sf"/>
</dbReference>
<dbReference type="AlphaFoldDB" id="A0A2N5M844"/>
<dbReference type="Pfam" id="PF13185">
    <property type="entry name" value="GAF_2"/>
    <property type="match status" value="1"/>
</dbReference>
<dbReference type="InterPro" id="IPR029016">
    <property type="entry name" value="GAF-like_dom_sf"/>
</dbReference>
<name>A0A2N5M844_9BACI</name>
<evidence type="ECO:0000259" key="1">
    <source>
        <dbReference type="PROSITE" id="PS50801"/>
    </source>
</evidence>
<dbReference type="SUPFAM" id="SSF55781">
    <property type="entry name" value="GAF domain-like"/>
    <property type="match status" value="1"/>
</dbReference>
<dbReference type="Gene3D" id="3.30.750.24">
    <property type="entry name" value="STAS domain"/>
    <property type="match status" value="1"/>
</dbReference>
<accession>A0A2N5M844</accession>
<reference evidence="2 3" key="1">
    <citation type="submission" date="2017-11" db="EMBL/GenBank/DDBJ databases">
        <title>Comparitive Functional Genomics of Dry Heat Resistant strains isolated from the Viking Spacecraft.</title>
        <authorList>
            <person name="Seuylemezian A."/>
            <person name="Cooper K."/>
            <person name="Vaishampayan P."/>
        </authorList>
    </citation>
    <scope>NUCLEOTIDE SEQUENCE [LARGE SCALE GENOMIC DNA]</scope>
    <source>
        <strain evidence="2 3">V1-29</strain>
    </source>
</reference>
<dbReference type="PANTHER" id="PTHR33745">
    <property type="entry name" value="RSBT ANTAGONIST PROTEIN RSBS-RELATED"/>
    <property type="match status" value="1"/>
</dbReference>
<organism evidence="2 3">
    <name type="scientific">Peribacillus deserti</name>
    <dbReference type="NCBI Taxonomy" id="673318"/>
    <lineage>
        <taxon>Bacteria</taxon>
        <taxon>Bacillati</taxon>
        <taxon>Bacillota</taxon>
        <taxon>Bacilli</taxon>
        <taxon>Bacillales</taxon>
        <taxon>Bacillaceae</taxon>
        <taxon>Peribacillus</taxon>
    </lineage>
</organism>
<feature type="domain" description="STAS" evidence="1">
    <location>
        <begin position="168"/>
        <end position="255"/>
    </location>
</feature>
<dbReference type="OrthoDB" id="1120027at2"/>
<dbReference type="EMBL" id="PGUY01000021">
    <property type="protein sequence ID" value="PLT30541.1"/>
    <property type="molecule type" value="Genomic_DNA"/>
</dbReference>
<dbReference type="Pfam" id="PF01740">
    <property type="entry name" value="STAS"/>
    <property type="match status" value="1"/>
</dbReference>
<proteinExistence type="predicted"/>
<dbReference type="PANTHER" id="PTHR33745:SF8">
    <property type="entry name" value="BLUE-LIGHT PHOTORECEPTOR"/>
    <property type="match status" value="1"/>
</dbReference>
<dbReference type="InterPro" id="IPR051932">
    <property type="entry name" value="Bact_StressResp_Reg"/>
</dbReference>
<dbReference type="RefSeq" id="WP_101641103.1">
    <property type="nucleotide sequence ID" value="NZ_PGUY01000021.1"/>
</dbReference>
<dbReference type="GO" id="GO:0016301">
    <property type="term" value="F:kinase activity"/>
    <property type="evidence" value="ECO:0007669"/>
    <property type="project" value="UniProtKB-KW"/>
</dbReference>
<dbReference type="InterPro" id="IPR002645">
    <property type="entry name" value="STAS_dom"/>
</dbReference>
<dbReference type="Gene3D" id="3.30.450.40">
    <property type="match status" value="1"/>
</dbReference>
<evidence type="ECO:0000313" key="3">
    <source>
        <dbReference type="Proteomes" id="UP000234748"/>
    </source>
</evidence>
<evidence type="ECO:0000313" key="2">
    <source>
        <dbReference type="EMBL" id="PLT30541.1"/>
    </source>
</evidence>
<dbReference type="InterPro" id="IPR003018">
    <property type="entry name" value="GAF"/>
</dbReference>
<keyword evidence="3" id="KW-1185">Reference proteome</keyword>
<dbReference type="PROSITE" id="PS50801">
    <property type="entry name" value="STAS"/>
    <property type="match status" value="1"/>
</dbReference>
<dbReference type="Proteomes" id="UP000234748">
    <property type="component" value="Unassembled WGS sequence"/>
</dbReference>
<dbReference type="CDD" id="cd07041">
    <property type="entry name" value="STAS_RsbR_RsbS_like"/>
    <property type="match status" value="1"/>
</dbReference>
<protein>
    <submittedName>
        <fullName evidence="2">Histidine kinase</fullName>
    </submittedName>
</protein>
<gene>
    <name evidence="2" type="ORF">CUU66_07755</name>
</gene>
<keyword evidence="2" id="KW-0418">Kinase</keyword>
<comment type="caution">
    <text evidence="2">The sequence shown here is derived from an EMBL/GenBank/DDBJ whole genome shotgun (WGS) entry which is preliminary data.</text>
</comment>
<sequence>MAAGSLTTSPGKMSFRNFEEAAESILKFMSKLININTLFVARNNKTINRISNVINREVHLVDRGAQLPFKETLCKLSVDQGRSILIIPDLNKSPLTKDLNVTHQLGGGSFIAIPIYYENGENYGTICGLDNRHIEFTNEYVELFENMATLLTYVLELDKANHQINDLSVPIVLVAEGVAILPIIGDINEERAEIIIKNTLDSSTRMSLRYLIIDLSGIVRINESVTYHLLNIVKMLKLIGVTPVLTGIRPDLAVKASRMKDEQQDIIFRSTPQEALVHIGFNFNKGYPHLS</sequence>